<keyword evidence="2" id="KW-0489">Methyltransferase</keyword>
<comment type="caution">
    <text evidence="2">The sequence shown here is derived from an EMBL/GenBank/DDBJ whole genome shotgun (WGS) entry which is preliminary data.</text>
</comment>
<name>A0A9P4ITI0_9PEZI</name>
<keyword evidence="3" id="KW-1185">Reference proteome</keyword>
<evidence type="ECO:0000313" key="2">
    <source>
        <dbReference type="EMBL" id="KAF2105038.1"/>
    </source>
</evidence>
<dbReference type="PANTHER" id="PTHR43591">
    <property type="entry name" value="METHYLTRANSFERASE"/>
    <property type="match status" value="1"/>
</dbReference>
<dbReference type="Gene3D" id="3.40.50.150">
    <property type="entry name" value="Vaccinia Virus protein VP39"/>
    <property type="match status" value="1"/>
</dbReference>
<organism evidence="2 3">
    <name type="scientific">Rhizodiscina lignyota</name>
    <dbReference type="NCBI Taxonomy" id="1504668"/>
    <lineage>
        <taxon>Eukaryota</taxon>
        <taxon>Fungi</taxon>
        <taxon>Dikarya</taxon>
        <taxon>Ascomycota</taxon>
        <taxon>Pezizomycotina</taxon>
        <taxon>Dothideomycetes</taxon>
        <taxon>Pleosporomycetidae</taxon>
        <taxon>Aulographales</taxon>
        <taxon>Rhizodiscinaceae</taxon>
        <taxon>Rhizodiscina</taxon>
    </lineage>
</organism>
<dbReference type="Pfam" id="PF13847">
    <property type="entry name" value="Methyltransf_31"/>
    <property type="match status" value="1"/>
</dbReference>
<dbReference type="Proteomes" id="UP000799772">
    <property type="component" value="Unassembled WGS sequence"/>
</dbReference>
<feature type="domain" description="Methyltransferase" evidence="1">
    <location>
        <begin position="41"/>
        <end position="153"/>
    </location>
</feature>
<protein>
    <submittedName>
        <fullName evidence="2">S-adenosyl-L-methionine-dependent methyltransferase</fullName>
    </submittedName>
</protein>
<keyword evidence="2" id="KW-0808">Transferase</keyword>
<accession>A0A9P4ITI0</accession>
<proteinExistence type="predicted"/>
<gene>
    <name evidence="2" type="ORF">NA57DRAFT_63241</name>
</gene>
<dbReference type="OrthoDB" id="10017101at2759"/>
<dbReference type="CDD" id="cd02440">
    <property type="entry name" value="AdoMet_MTases"/>
    <property type="match status" value="1"/>
</dbReference>
<dbReference type="GO" id="GO:0032259">
    <property type="term" value="P:methylation"/>
    <property type="evidence" value="ECO:0007669"/>
    <property type="project" value="UniProtKB-KW"/>
</dbReference>
<sequence length="275" mass="30416">MEQSRKEPVYPPPQAIHHELRNAENSAGHVMAKLHSMREINPHLAILDVGAGSGTISVTLAKAITDGHVTAIDLNPEILPRARAIAEISGINNIEFQQGDAYKLPFADETFDITYCHQMLTHLKAPQDALREMLRVTKPRGIVAAREGDLETECVWPELPGVLKFHKFAADMMSAAGGTPIGGRQLLPWALKAGVKRDQITVSYGTWSFSTPREKETWAQAMAERVRGGRLREGGLKSGLTTENDLEEMATDWEKWAQRDDASLAMMQGEVLIQK</sequence>
<dbReference type="EMBL" id="ML978121">
    <property type="protein sequence ID" value="KAF2105038.1"/>
    <property type="molecule type" value="Genomic_DNA"/>
</dbReference>
<evidence type="ECO:0000259" key="1">
    <source>
        <dbReference type="Pfam" id="PF13847"/>
    </source>
</evidence>
<dbReference type="SUPFAM" id="SSF53335">
    <property type="entry name" value="S-adenosyl-L-methionine-dependent methyltransferases"/>
    <property type="match status" value="1"/>
</dbReference>
<reference evidence="2" key="1">
    <citation type="journal article" date="2020" name="Stud. Mycol.">
        <title>101 Dothideomycetes genomes: a test case for predicting lifestyles and emergence of pathogens.</title>
        <authorList>
            <person name="Haridas S."/>
            <person name="Albert R."/>
            <person name="Binder M."/>
            <person name="Bloem J."/>
            <person name="Labutti K."/>
            <person name="Salamov A."/>
            <person name="Andreopoulos B."/>
            <person name="Baker S."/>
            <person name="Barry K."/>
            <person name="Bills G."/>
            <person name="Bluhm B."/>
            <person name="Cannon C."/>
            <person name="Castanera R."/>
            <person name="Culley D."/>
            <person name="Daum C."/>
            <person name="Ezra D."/>
            <person name="Gonzalez J."/>
            <person name="Henrissat B."/>
            <person name="Kuo A."/>
            <person name="Liang C."/>
            <person name="Lipzen A."/>
            <person name="Lutzoni F."/>
            <person name="Magnuson J."/>
            <person name="Mondo S."/>
            <person name="Nolan M."/>
            <person name="Ohm R."/>
            <person name="Pangilinan J."/>
            <person name="Park H.-J."/>
            <person name="Ramirez L."/>
            <person name="Alfaro M."/>
            <person name="Sun H."/>
            <person name="Tritt A."/>
            <person name="Yoshinaga Y."/>
            <person name="Zwiers L.-H."/>
            <person name="Turgeon B."/>
            <person name="Goodwin S."/>
            <person name="Spatafora J."/>
            <person name="Crous P."/>
            <person name="Grigoriev I."/>
        </authorList>
    </citation>
    <scope>NUCLEOTIDE SEQUENCE</scope>
    <source>
        <strain evidence="2">CBS 133067</strain>
    </source>
</reference>
<dbReference type="AlphaFoldDB" id="A0A9P4ITI0"/>
<dbReference type="InterPro" id="IPR029063">
    <property type="entry name" value="SAM-dependent_MTases_sf"/>
</dbReference>
<dbReference type="GO" id="GO:0008168">
    <property type="term" value="F:methyltransferase activity"/>
    <property type="evidence" value="ECO:0007669"/>
    <property type="project" value="UniProtKB-KW"/>
</dbReference>
<dbReference type="InterPro" id="IPR025714">
    <property type="entry name" value="Methyltranfer_dom"/>
</dbReference>
<evidence type="ECO:0000313" key="3">
    <source>
        <dbReference type="Proteomes" id="UP000799772"/>
    </source>
</evidence>